<evidence type="ECO:0000313" key="6">
    <source>
        <dbReference type="Proteomes" id="UP000247591"/>
    </source>
</evidence>
<sequence length="278" mass="29273">MLSAVVDLLCCPVCRAPFECADRTLWCGQGHSFDLAKQGYVTLLGGAGNSFRSDTSEMLSARTRFLDGGFFDPIMTAVSGNCEDGAAVLDVGAGTGHYLAAAVHHAGGRGVGLDLSKLAARQISRRSGPIGAVVADGWQPFPIADGMIDVALSIFSPRNVPEFSRVLAPGGRLIVVSPTPRHLTEIVEAVGMIGVDKDKAVRIGNSMSGHFTRAERTLVEYPIALSHTQVADVVLMGPSAFHLTERDVASRLSGYPDPMTVTVSVTVAVYQADSVTDS</sequence>
<accession>A0A318RJ77</accession>
<dbReference type="Gene3D" id="3.40.50.150">
    <property type="entry name" value="Vaccinia Virus protein VP39"/>
    <property type="match status" value="1"/>
</dbReference>
<dbReference type="Pfam" id="PF21302">
    <property type="entry name" value="Zn_ribbon_RlmA"/>
    <property type="match status" value="1"/>
</dbReference>
<dbReference type="InterPro" id="IPR048647">
    <property type="entry name" value="RlmA_N"/>
</dbReference>
<organism evidence="5 6">
    <name type="scientific">Williamsia limnetica</name>
    <dbReference type="NCBI Taxonomy" id="882452"/>
    <lineage>
        <taxon>Bacteria</taxon>
        <taxon>Bacillati</taxon>
        <taxon>Actinomycetota</taxon>
        <taxon>Actinomycetes</taxon>
        <taxon>Mycobacteriales</taxon>
        <taxon>Nocardiaceae</taxon>
        <taxon>Williamsia</taxon>
    </lineage>
</organism>
<dbReference type="SUPFAM" id="SSF53335">
    <property type="entry name" value="S-adenosyl-L-methionine-dependent methyltransferases"/>
    <property type="match status" value="1"/>
</dbReference>
<gene>
    <name evidence="5" type="ORF">DFR67_115100</name>
</gene>
<dbReference type="GO" id="GO:0008168">
    <property type="term" value="F:methyltransferase activity"/>
    <property type="evidence" value="ECO:0007669"/>
    <property type="project" value="UniProtKB-KW"/>
</dbReference>
<comment type="caution">
    <text evidence="5">The sequence shown here is derived from an EMBL/GenBank/DDBJ whole genome shotgun (WGS) entry which is preliminary data.</text>
</comment>
<dbReference type="InterPro" id="IPR041698">
    <property type="entry name" value="Methyltransf_25"/>
</dbReference>
<reference evidence="5 6" key="1">
    <citation type="submission" date="2018-06" db="EMBL/GenBank/DDBJ databases">
        <title>Genomic Encyclopedia of Type Strains, Phase IV (KMG-IV): sequencing the most valuable type-strain genomes for metagenomic binning, comparative biology and taxonomic classification.</title>
        <authorList>
            <person name="Goeker M."/>
        </authorList>
    </citation>
    <scope>NUCLEOTIDE SEQUENCE [LARGE SCALE GENOMIC DNA]</scope>
    <source>
        <strain evidence="5 6">DSM 45521</strain>
    </source>
</reference>
<dbReference type="EMBL" id="QJSP01000015">
    <property type="protein sequence ID" value="PYE13775.1"/>
    <property type="molecule type" value="Genomic_DNA"/>
</dbReference>
<proteinExistence type="predicted"/>
<feature type="binding site" evidence="1">
    <location>
        <position position="27"/>
    </location>
    <ligand>
        <name>Zn(2+)</name>
        <dbReference type="ChEBI" id="CHEBI:29105"/>
    </ligand>
</feature>
<dbReference type="InterPro" id="IPR016718">
    <property type="entry name" value="rRNA_m1G-MeTrfase_A_prd"/>
</dbReference>
<keyword evidence="5" id="KW-0489">Methyltransferase</keyword>
<feature type="binding site" evidence="2">
    <location>
        <begin position="95"/>
        <end position="96"/>
    </location>
    <ligand>
        <name>S-adenosyl-L-methionine</name>
        <dbReference type="ChEBI" id="CHEBI:59789"/>
    </ligand>
</feature>
<dbReference type="AlphaFoldDB" id="A0A318RJ77"/>
<dbReference type="Pfam" id="PF13649">
    <property type="entry name" value="Methyltransf_25"/>
    <property type="match status" value="1"/>
</dbReference>
<evidence type="ECO:0000256" key="1">
    <source>
        <dbReference type="PIRSR" id="PIRSR018249-1"/>
    </source>
</evidence>
<dbReference type="GO" id="GO:0046872">
    <property type="term" value="F:metal ion binding"/>
    <property type="evidence" value="ECO:0007669"/>
    <property type="project" value="UniProtKB-KW"/>
</dbReference>
<keyword evidence="5" id="KW-0808">Transferase</keyword>
<dbReference type="PIRSF" id="PIRSF018249">
    <property type="entry name" value="MyrA_prd"/>
    <property type="match status" value="1"/>
</dbReference>
<name>A0A318RJ77_WILLI</name>
<evidence type="ECO:0000259" key="4">
    <source>
        <dbReference type="Pfam" id="PF21302"/>
    </source>
</evidence>
<keyword evidence="1" id="KW-0479">Metal-binding</keyword>
<evidence type="ECO:0000313" key="5">
    <source>
        <dbReference type="EMBL" id="PYE13775.1"/>
    </source>
</evidence>
<dbReference type="CDD" id="cd02440">
    <property type="entry name" value="AdoMet_MTases"/>
    <property type="match status" value="1"/>
</dbReference>
<feature type="domain" description="Methyltransferase" evidence="3">
    <location>
        <begin position="88"/>
        <end position="171"/>
    </location>
</feature>
<dbReference type="GO" id="GO:0032259">
    <property type="term" value="P:methylation"/>
    <property type="evidence" value="ECO:0007669"/>
    <property type="project" value="UniProtKB-KW"/>
</dbReference>
<dbReference type="RefSeq" id="WP_110471796.1">
    <property type="nucleotide sequence ID" value="NZ_QJSP01000015.1"/>
</dbReference>
<keyword evidence="1" id="KW-0862">Zinc</keyword>
<feature type="domain" description="23S rRNA (guanine(745)-N(1))-methyltransferase N-terminal" evidence="4">
    <location>
        <begin position="10"/>
        <end position="44"/>
    </location>
</feature>
<evidence type="ECO:0000259" key="3">
    <source>
        <dbReference type="Pfam" id="PF13649"/>
    </source>
</evidence>
<feature type="binding site" evidence="2">
    <location>
        <position position="71"/>
    </location>
    <ligand>
        <name>S-adenosyl-L-methionine</name>
        <dbReference type="ChEBI" id="CHEBI:59789"/>
    </ligand>
</feature>
<feature type="binding site" evidence="1">
    <location>
        <position position="31"/>
    </location>
    <ligand>
        <name>Zn(2+)</name>
        <dbReference type="ChEBI" id="CHEBI:29105"/>
    </ligand>
</feature>
<feature type="binding site" evidence="1">
    <location>
        <position position="14"/>
    </location>
    <ligand>
        <name>Zn(2+)</name>
        <dbReference type="ChEBI" id="CHEBI:29105"/>
    </ligand>
</feature>
<dbReference type="InterPro" id="IPR029063">
    <property type="entry name" value="SAM-dependent_MTases_sf"/>
</dbReference>
<evidence type="ECO:0000256" key="2">
    <source>
        <dbReference type="PIRSR" id="PIRSR018249-2"/>
    </source>
</evidence>
<protein>
    <submittedName>
        <fullName evidence="5">23S rRNA m(1)G-748 methyltransferase</fullName>
    </submittedName>
</protein>
<feature type="binding site" evidence="1">
    <location>
        <position position="11"/>
    </location>
    <ligand>
        <name>Zn(2+)</name>
        <dbReference type="ChEBI" id="CHEBI:29105"/>
    </ligand>
</feature>
<dbReference type="Proteomes" id="UP000247591">
    <property type="component" value="Unassembled WGS sequence"/>
</dbReference>
<dbReference type="OrthoDB" id="108476at2"/>
<keyword evidence="2" id="KW-0949">S-adenosyl-L-methionine</keyword>
<feature type="binding site" evidence="2">
    <location>
        <position position="182"/>
    </location>
    <ligand>
        <name>S-adenosyl-L-methionine</name>
        <dbReference type="ChEBI" id="CHEBI:59789"/>
    </ligand>
</feature>
<keyword evidence="6" id="KW-1185">Reference proteome</keyword>